<accession>A0A1H2PDW1</accession>
<keyword evidence="2" id="KW-1185">Reference proteome</keyword>
<dbReference type="Proteomes" id="UP000295254">
    <property type="component" value="Unassembled WGS sequence"/>
</dbReference>
<gene>
    <name evidence="1" type="ORF">EIY72_06805</name>
</gene>
<proteinExistence type="predicted"/>
<dbReference type="OrthoDB" id="6896393at2"/>
<protein>
    <submittedName>
        <fullName evidence="1">Uncharacterized protein</fullName>
    </submittedName>
</protein>
<dbReference type="EMBL" id="RRZK01000007">
    <property type="protein sequence ID" value="TDB66570.1"/>
    <property type="molecule type" value="Genomic_DNA"/>
</dbReference>
<dbReference type="AlphaFoldDB" id="A0A1H2PDW1"/>
<evidence type="ECO:0000313" key="2">
    <source>
        <dbReference type="Proteomes" id="UP000295254"/>
    </source>
</evidence>
<comment type="caution">
    <text evidence="1">The sequence shown here is derived from an EMBL/GenBank/DDBJ whole genome shotgun (WGS) entry which is preliminary data.</text>
</comment>
<sequence>MNIETKDWTAQINRMPGDTFFRVQGTVTVDHPGLKPRLIFSPLQDKSFDLRLILIIEECLGIYWKDKTDKPVEYKITGDSNVSGISIFFDDKLVHHIDEILITQ</sequence>
<organism evidence="1 2">
    <name type="scientific">Pseudomonas vancouverensis</name>
    <dbReference type="NCBI Taxonomy" id="95300"/>
    <lineage>
        <taxon>Bacteria</taxon>
        <taxon>Pseudomonadati</taxon>
        <taxon>Pseudomonadota</taxon>
        <taxon>Gammaproteobacteria</taxon>
        <taxon>Pseudomonadales</taxon>
        <taxon>Pseudomonadaceae</taxon>
        <taxon>Pseudomonas</taxon>
    </lineage>
</organism>
<evidence type="ECO:0000313" key="1">
    <source>
        <dbReference type="EMBL" id="TDB66570.1"/>
    </source>
</evidence>
<dbReference type="RefSeq" id="WP_093228444.1">
    <property type="nucleotide sequence ID" value="NZ_LT629803.1"/>
</dbReference>
<reference evidence="2" key="1">
    <citation type="journal article" date="2019" name="bioRxiv">
        <title>Bacterially produced spermidine induces plant systemic susceptibility to pathogens.</title>
        <authorList>
            <person name="Melnyk R.A."/>
            <person name="Beskrovnaya P.A."/>
            <person name="Liu Z."/>
            <person name="Song Y."/>
            <person name="Haney C.H."/>
        </authorList>
    </citation>
    <scope>NUCLEOTIDE SEQUENCE [LARGE SCALE GENOMIC DNA]</scope>
    <source>
        <strain evidence="2">Dha-51</strain>
    </source>
</reference>
<name>A0A1H2PDW1_PSEVA</name>